<dbReference type="PANTHER" id="PTHR12873:SF0">
    <property type="entry name" value="TWINKLE MTDNA HELICASE"/>
    <property type="match status" value="1"/>
</dbReference>
<dbReference type="AlphaFoldDB" id="A0A251RTE0"/>
<dbReference type="EMBL" id="MNCJ02000332">
    <property type="protein sequence ID" value="KAF5756647.1"/>
    <property type="molecule type" value="Genomic_DNA"/>
</dbReference>
<dbReference type="InterPro" id="IPR027417">
    <property type="entry name" value="P-loop_NTPase"/>
</dbReference>
<reference evidence="1" key="3">
    <citation type="submission" date="2020-06" db="EMBL/GenBank/DDBJ databases">
        <title>Helianthus annuus Genome sequencing and assembly Release 2.</title>
        <authorList>
            <person name="Gouzy J."/>
            <person name="Langlade N."/>
            <person name="Munos S."/>
        </authorList>
    </citation>
    <scope>NUCLEOTIDE SEQUENCE</scope>
    <source>
        <tissue evidence="1">Leaves</tissue>
    </source>
</reference>
<dbReference type="Gene3D" id="3.40.50.300">
    <property type="entry name" value="P-loop containing nucleotide triphosphate hydrolases"/>
    <property type="match status" value="1"/>
</dbReference>
<dbReference type="InParanoid" id="A0A251RTE0"/>
<evidence type="ECO:0000313" key="3">
    <source>
        <dbReference type="Proteomes" id="UP000215914"/>
    </source>
</evidence>
<keyword evidence="2" id="KW-0378">Hydrolase</keyword>
<dbReference type="EC" id="3.6.4.12" evidence="1"/>
<name>A0A251RTE0_HELAN</name>
<dbReference type="GO" id="GO:0003697">
    <property type="term" value="F:single-stranded DNA binding"/>
    <property type="evidence" value="ECO:0007669"/>
    <property type="project" value="InterPro"/>
</dbReference>
<dbReference type="EMBL" id="CM007906">
    <property type="protein sequence ID" value="OTF87728.1"/>
    <property type="molecule type" value="Genomic_DNA"/>
</dbReference>
<evidence type="ECO:0000313" key="2">
    <source>
        <dbReference type="EMBL" id="OTF87728.1"/>
    </source>
</evidence>
<accession>A0A251RTE0</accession>
<proteinExistence type="predicted"/>
<dbReference type="InterPro" id="IPR027032">
    <property type="entry name" value="Twinkle-like"/>
</dbReference>
<dbReference type="Proteomes" id="UP000215914">
    <property type="component" value="Chromosome 17"/>
</dbReference>
<keyword evidence="1" id="KW-0067">ATP-binding</keyword>
<sequence length="162" mass="17970">MLLGLSFGQHSAKGTIENWLHQIWRHHIAKWNLAASYCKIGYWFCGWAYLSASRIILAPDGDAPGQALAEELLKGYSTSEITSVKLMHITIKPLVRSISTGWKALEDLYNVVPGELTVVTGVLNSGKSEWIDALLCNLNRSVGWKFALCSLTTLKNIINIII</sequence>
<keyword evidence="1" id="KW-0547">Nucleotide-binding</keyword>
<organism evidence="2 3">
    <name type="scientific">Helianthus annuus</name>
    <name type="common">Common sunflower</name>
    <dbReference type="NCBI Taxonomy" id="4232"/>
    <lineage>
        <taxon>Eukaryota</taxon>
        <taxon>Viridiplantae</taxon>
        <taxon>Streptophyta</taxon>
        <taxon>Embryophyta</taxon>
        <taxon>Tracheophyta</taxon>
        <taxon>Spermatophyta</taxon>
        <taxon>Magnoliopsida</taxon>
        <taxon>eudicotyledons</taxon>
        <taxon>Gunneridae</taxon>
        <taxon>Pentapetalae</taxon>
        <taxon>asterids</taxon>
        <taxon>campanulids</taxon>
        <taxon>Asterales</taxon>
        <taxon>Asteraceae</taxon>
        <taxon>Asteroideae</taxon>
        <taxon>Heliantheae alliance</taxon>
        <taxon>Heliantheae</taxon>
        <taxon>Helianthus</taxon>
    </lineage>
</organism>
<keyword evidence="1" id="KW-0347">Helicase</keyword>
<protein>
    <submittedName>
        <fullName evidence="1">DNA helicase</fullName>
        <ecNumber evidence="1">3.6.4.12</ecNumber>
    </submittedName>
    <submittedName>
        <fullName evidence="2">Putative twinkle-like protein, P-loop containing nucleoside triphosphate hydrolase</fullName>
    </submittedName>
</protein>
<evidence type="ECO:0000313" key="1">
    <source>
        <dbReference type="EMBL" id="KAF5756647.1"/>
    </source>
</evidence>
<keyword evidence="3" id="KW-1185">Reference proteome</keyword>
<reference evidence="1 3" key="1">
    <citation type="journal article" date="2017" name="Nature">
        <title>The sunflower genome provides insights into oil metabolism, flowering and Asterid evolution.</title>
        <authorList>
            <person name="Badouin H."/>
            <person name="Gouzy J."/>
            <person name="Grassa C.J."/>
            <person name="Murat F."/>
            <person name="Staton S.E."/>
            <person name="Cottret L."/>
            <person name="Lelandais-Briere C."/>
            <person name="Owens G.L."/>
            <person name="Carrere S."/>
            <person name="Mayjonade B."/>
            <person name="Legrand L."/>
            <person name="Gill N."/>
            <person name="Kane N.C."/>
            <person name="Bowers J.E."/>
            <person name="Hubner S."/>
            <person name="Bellec A."/>
            <person name="Berard A."/>
            <person name="Berges H."/>
            <person name="Blanchet N."/>
            <person name="Boniface M.C."/>
            <person name="Brunel D."/>
            <person name="Catrice O."/>
            <person name="Chaidir N."/>
            <person name="Claudel C."/>
            <person name="Donnadieu C."/>
            <person name="Faraut T."/>
            <person name="Fievet G."/>
            <person name="Helmstetter N."/>
            <person name="King M."/>
            <person name="Knapp S.J."/>
            <person name="Lai Z."/>
            <person name="Le Paslier M.C."/>
            <person name="Lippi Y."/>
            <person name="Lorenzon L."/>
            <person name="Mandel J.R."/>
            <person name="Marage G."/>
            <person name="Marchand G."/>
            <person name="Marquand E."/>
            <person name="Bret-Mestries E."/>
            <person name="Morien E."/>
            <person name="Nambeesan S."/>
            <person name="Nguyen T."/>
            <person name="Pegot-Espagnet P."/>
            <person name="Pouilly N."/>
            <person name="Raftis F."/>
            <person name="Sallet E."/>
            <person name="Schiex T."/>
            <person name="Thomas J."/>
            <person name="Vandecasteele C."/>
            <person name="Vares D."/>
            <person name="Vear F."/>
            <person name="Vautrin S."/>
            <person name="Crespi M."/>
            <person name="Mangin B."/>
            <person name="Burke J.M."/>
            <person name="Salse J."/>
            <person name="Munos S."/>
            <person name="Vincourt P."/>
            <person name="Rieseberg L.H."/>
            <person name="Langlade N.B."/>
        </authorList>
    </citation>
    <scope>NUCLEOTIDE SEQUENCE [LARGE SCALE GENOMIC DNA]</scope>
    <source>
        <strain evidence="3">cv. SF193</strain>
        <tissue evidence="1">Leaves</tissue>
    </source>
</reference>
<dbReference type="PANTHER" id="PTHR12873">
    <property type="entry name" value="T7-LIKE MITOCHONDRIAL DNA HELICASE"/>
    <property type="match status" value="1"/>
</dbReference>
<dbReference type="GO" id="GO:0016787">
    <property type="term" value="F:hydrolase activity"/>
    <property type="evidence" value="ECO:0007669"/>
    <property type="project" value="UniProtKB-KW"/>
</dbReference>
<dbReference type="Gramene" id="mRNA:HanXRQr2_Chr17g0817261">
    <property type="protein sequence ID" value="mRNA:HanXRQr2_Chr17g0817261"/>
    <property type="gene ID" value="HanXRQr2_Chr17g0817261"/>
</dbReference>
<dbReference type="GO" id="GO:0043139">
    <property type="term" value="F:5'-3' DNA helicase activity"/>
    <property type="evidence" value="ECO:0007669"/>
    <property type="project" value="InterPro"/>
</dbReference>
<reference evidence="2" key="2">
    <citation type="submission" date="2017-02" db="EMBL/GenBank/DDBJ databases">
        <title>Sunflower complete genome.</title>
        <authorList>
            <person name="Langlade N."/>
            <person name="Munos S."/>
        </authorList>
    </citation>
    <scope>NUCLEOTIDE SEQUENCE [LARGE SCALE GENOMIC DNA]</scope>
    <source>
        <tissue evidence="2">Leaves</tissue>
    </source>
</reference>
<gene>
    <name evidence="2" type="ORF">HannXRQ_Chr17g0565071</name>
    <name evidence="1" type="ORF">HanXRQr2_Chr17g0817261</name>
</gene>